<dbReference type="EMBL" id="CM042040">
    <property type="protein sequence ID" value="KAI3717770.1"/>
    <property type="molecule type" value="Genomic_DNA"/>
</dbReference>
<evidence type="ECO:0000313" key="2">
    <source>
        <dbReference type="Proteomes" id="UP001056120"/>
    </source>
</evidence>
<reference evidence="2" key="1">
    <citation type="journal article" date="2022" name="Mol. Ecol. Resour.">
        <title>The genomes of chicory, endive, great burdock and yacon provide insights into Asteraceae palaeo-polyploidization history and plant inulin production.</title>
        <authorList>
            <person name="Fan W."/>
            <person name="Wang S."/>
            <person name="Wang H."/>
            <person name="Wang A."/>
            <person name="Jiang F."/>
            <person name="Liu H."/>
            <person name="Zhao H."/>
            <person name="Xu D."/>
            <person name="Zhang Y."/>
        </authorList>
    </citation>
    <scope>NUCLEOTIDE SEQUENCE [LARGE SCALE GENOMIC DNA]</scope>
    <source>
        <strain evidence="2">cv. Yunnan</strain>
    </source>
</reference>
<keyword evidence="2" id="KW-1185">Reference proteome</keyword>
<dbReference type="Proteomes" id="UP001056120">
    <property type="component" value="Linkage Group LG23"/>
</dbReference>
<proteinExistence type="predicted"/>
<organism evidence="1 2">
    <name type="scientific">Smallanthus sonchifolius</name>
    <dbReference type="NCBI Taxonomy" id="185202"/>
    <lineage>
        <taxon>Eukaryota</taxon>
        <taxon>Viridiplantae</taxon>
        <taxon>Streptophyta</taxon>
        <taxon>Embryophyta</taxon>
        <taxon>Tracheophyta</taxon>
        <taxon>Spermatophyta</taxon>
        <taxon>Magnoliopsida</taxon>
        <taxon>eudicotyledons</taxon>
        <taxon>Gunneridae</taxon>
        <taxon>Pentapetalae</taxon>
        <taxon>asterids</taxon>
        <taxon>campanulids</taxon>
        <taxon>Asterales</taxon>
        <taxon>Asteraceae</taxon>
        <taxon>Asteroideae</taxon>
        <taxon>Heliantheae alliance</taxon>
        <taxon>Millerieae</taxon>
        <taxon>Smallanthus</taxon>
    </lineage>
</organism>
<gene>
    <name evidence="1" type="ORF">L1987_69590</name>
</gene>
<evidence type="ECO:0000313" key="1">
    <source>
        <dbReference type="EMBL" id="KAI3717770.1"/>
    </source>
</evidence>
<accession>A0ACB9B6E0</accession>
<reference evidence="1 2" key="2">
    <citation type="journal article" date="2022" name="Mol. Ecol. Resour.">
        <title>The genomes of chicory, endive, great burdock and yacon provide insights into Asteraceae paleo-polyploidization history and plant inulin production.</title>
        <authorList>
            <person name="Fan W."/>
            <person name="Wang S."/>
            <person name="Wang H."/>
            <person name="Wang A."/>
            <person name="Jiang F."/>
            <person name="Liu H."/>
            <person name="Zhao H."/>
            <person name="Xu D."/>
            <person name="Zhang Y."/>
        </authorList>
    </citation>
    <scope>NUCLEOTIDE SEQUENCE [LARGE SCALE GENOMIC DNA]</scope>
    <source>
        <strain evidence="2">cv. Yunnan</strain>
        <tissue evidence="1">Leaves</tissue>
    </source>
</reference>
<name>A0ACB9B6E0_9ASTR</name>
<protein>
    <submittedName>
        <fullName evidence="1">Uncharacterized protein</fullName>
    </submittedName>
</protein>
<comment type="caution">
    <text evidence="1">The sequence shown here is derived from an EMBL/GenBank/DDBJ whole genome shotgun (WGS) entry which is preliminary data.</text>
</comment>
<sequence length="249" mass="27340">MEESTNFVNGYDRISPEDDESSAVPRQSPSSNRRRTVPVIITLGLFTVIIGAIIGALVVHLPPKKPSESHRSFRHRAAESIKAVCAVTKHPESCFAEVCSVDFGDVIDPEMIFNLTLRLAASEVANVSSLPKTLISKSSDLRTGSALRDCVSLFDDALSQLSWSVELMRVGPGDGEKVLTEEKVADLKTWISAAMTDQETCVEGLEEMGSTDVDEVKVRVQRSSEYMSNSLAILSNMEEILDWFGLHLH</sequence>